<proteinExistence type="predicted"/>
<evidence type="ECO:0000313" key="2">
    <source>
        <dbReference type="Proteomes" id="UP000593573"/>
    </source>
</evidence>
<accession>A0A7J8VPF9</accession>
<keyword evidence="2" id="KW-1185">Reference proteome</keyword>
<evidence type="ECO:0000313" key="1">
    <source>
        <dbReference type="EMBL" id="MBA0664503.1"/>
    </source>
</evidence>
<dbReference type="Proteomes" id="UP000593573">
    <property type="component" value="Unassembled WGS sequence"/>
</dbReference>
<comment type="caution">
    <text evidence="1">The sequence shown here is derived from an EMBL/GenBank/DDBJ whole genome shotgun (WGS) entry which is preliminary data.</text>
</comment>
<protein>
    <submittedName>
        <fullName evidence="1">Uncharacterized protein</fullName>
    </submittedName>
</protein>
<dbReference type="AlphaFoldDB" id="A0A7J8VPF9"/>
<reference evidence="1 2" key="1">
    <citation type="journal article" date="2019" name="Genome Biol. Evol.">
        <title>Insights into the evolution of the New World diploid cottons (Gossypium, subgenus Houzingenia) based on genome sequencing.</title>
        <authorList>
            <person name="Grover C.E."/>
            <person name="Arick M.A. 2nd"/>
            <person name="Thrash A."/>
            <person name="Conover J.L."/>
            <person name="Sanders W.S."/>
            <person name="Peterson D.G."/>
            <person name="Frelichowski J.E."/>
            <person name="Scheffler J.A."/>
            <person name="Scheffler B.E."/>
            <person name="Wendel J.F."/>
        </authorList>
    </citation>
    <scope>NUCLEOTIDE SEQUENCE [LARGE SCALE GENOMIC DNA]</scope>
    <source>
        <strain evidence="1">57</strain>
        <tissue evidence="1">Leaf</tissue>
    </source>
</reference>
<gene>
    <name evidence="1" type="ORF">Goklo_004489</name>
</gene>
<name>A0A7J8VPF9_9ROSI</name>
<sequence>MTSLSKKIRGKQKLRLSSLKIRMIGSSHFQNNV</sequence>
<dbReference type="EMBL" id="JABFAB010000011">
    <property type="protein sequence ID" value="MBA0664503.1"/>
    <property type="molecule type" value="Genomic_DNA"/>
</dbReference>
<organism evidence="1 2">
    <name type="scientific">Gossypium klotzschianum</name>
    <dbReference type="NCBI Taxonomy" id="34286"/>
    <lineage>
        <taxon>Eukaryota</taxon>
        <taxon>Viridiplantae</taxon>
        <taxon>Streptophyta</taxon>
        <taxon>Embryophyta</taxon>
        <taxon>Tracheophyta</taxon>
        <taxon>Spermatophyta</taxon>
        <taxon>Magnoliopsida</taxon>
        <taxon>eudicotyledons</taxon>
        <taxon>Gunneridae</taxon>
        <taxon>Pentapetalae</taxon>
        <taxon>rosids</taxon>
        <taxon>malvids</taxon>
        <taxon>Malvales</taxon>
        <taxon>Malvaceae</taxon>
        <taxon>Malvoideae</taxon>
        <taxon>Gossypium</taxon>
    </lineage>
</organism>